<dbReference type="InterPro" id="IPR050749">
    <property type="entry name" value="Glycosyl_Hydrolase_47"/>
</dbReference>
<keyword evidence="10" id="KW-0812">Transmembrane</keyword>
<keyword evidence="4 9" id="KW-0378">Hydrolase</keyword>
<feature type="disulfide bond" evidence="8">
    <location>
        <begin position="391"/>
        <end position="420"/>
    </location>
</feature>
<keyword evidence="7" id="KW-0106">Calcium</keyword>
<evidence type="ECO:0000256" key="3">
    <source>
        <dbReference type="ARBA" id="ARBA00007658"/>
    </source>
</evidence>
<dbReference type="PANTHER" id="PTHR11742:SF49">
    <property type="entry name" value="ALPHA-1,2-MANNOSIDASE"/>
    <property type="match status" value="1"/>
</dbReference>
<dbReference type="GO" id="GO:0005783">
    <property type="term" value="C:endoplasmic reticulum"/>
    <property type="evidence" value="ECO:0007669"/>
    <property type="project" value="TreeGrafter"/>
</dbReference>
<dbReference type="PRINTS" id="PR00747">
    <property type="entry name" value="GLYHDRLASE47"/>
</dbReference>
<dbReference type="GO" id="GO:0004571">
    <property type="term" value="F:mannosyl-oligosaccharide 1,2-alpha-mannosidase activity"/>
    <property type="evidence" value="ECO:0007669"/>
    <property type="project" value="InterPro"/>
</dbReference>
<dbReference type="InterPro" id="IPR036026">
    <property type="entry name" value="Seven-hairpin_glycosidases"/>
</dbReference>
<feature type="transmembrane region" description="Helical" evidence="10">
    <location>
        <begin position="12"/>
        <end position="29"/>
    </location>
</feature>
<feature type="active site" description="Proton donor" evidence="6">
    <location>
        <position position="434"/>
    </location>
</feature>
<evidence type="ECO:0000256" key="4">
    <source>
        <dbReference type="ARBA" id="ARBA00022801"/>
    </source>
</evidence>
<dbReference type="GO" id="GO:0005509">
    <property type="term" value="F:calcium ion binding"/>
    <property type="evidence" value="ECO:0007669"/>
    <property type="project" value="InterPro"/>
</dbReference>
<keyword evidence="7" id="KW-0479">Metal-binding</keyword>
<organism evidence="11 12">
    <name type="scientific">Penicillium roqueforti (strain FM164)</name>
    <dbReference type="NCBI Taxonomy" id="1365484"/>
    <lineage>
        <taxon>Eukaryota</taxon>
        <taxon>Fungi</taxon>
        <taxon>Dikarya</taxon>
        <taxon>Ascomycota</taxon>
        <taxon>Pezizomycotina</taxon>
        <taxon>Eurotiomycetes</taxon>
        <taxon>Eurotiomycetidae</taxon>
        <taxon>Eurotiales</taxon>
        <taxon>Aspergillaceae</taxon>
        <taxon>Penicillium</taxon>
    </lineage>
</organism>
<name>W6R0Y1_PENRF</name>
<keyword evidence="5 8" id="KW-1015">Disulfide bond</keyword>
<evidence type="ECO:0000256" key="2">
    <source>
        <dbReference type="ARBA" id="ARBA00004922"/>
    </source>
</evidence>
<evidence type="ECO:0000256" key="1">
    <source>
        <dbReference type="ARBA" id="ARBA00001913"/>
    </source>
</evidence>
<comment type="pathway">
    <text evidence="2">Protein modification; protein glycosylation.</text>
</comment>
<dbReference type="InterPro" id="IPR012341">
    <property type="entry name" value="6hp_glycosidase-like_sf"/>
</dbReference>
<dbReference type="GO" id="GO:0036503">
    <property type="term" value="P:ERAD pathway"/>
    <property type="evidence" value="ECO:0007669"/>
    <property type="project" value="UniProtKB-ARBA"/>
</dbReference>
<dbReference type="AlphaFoldDB" id="W6R0Y1"/>
<reference evidence="11" key="1">
    <citation type="journal article" date="2014" name="Nat. Commun.">
        <title>Multiple recent horizontal transfers of a large genomic region in cheese making fungi.</title>
        <authorList>
            <person name="Cheeseman K."/>
            <person name="Ropars J."/>
            <person name="Renault P."/>
            <person name="Dupont J."/>
            <person name="Gouzy J."/>
            <person name="Branca A."/>
            <person name="Abraham A.L."/>
            <person name="Ceppi M."/>
            <person name="Conseiller E."/>
            <person name="Debuchy R."/>
            <person name="Malagnac F."/>
            <person name="Goarin A."/>
            <person name="Silar P."/>
            <person name="Lacoste S."/>
            <person name="Sallet E."/>
            <person name="Bensimon A."/>
            <person name="Giraud T."/>
            <person name="Brygoo Y."/>
        </authorList>
    </citation>
    <scope>NUCLEOTIDE SEQUENCE [LARGE SCALE GENOMIC DNA]</scope>
    <source>
        <strain evidence="11">FM164</strain>
    </source>
</reference>
<evidence type="ECO:0000313" key="12">
    <source>
        <dbReference type="Proteomes" id="UP000030686"/>
    </source>
</evidence>
<feature type="binding site" evidence="7">
    <location>
        <position position="584"/>
    </location>
    <ligand>
        <name>Ca(2+)</name>
        <dbReference type="ChEBI" id="CHEBI:29108"/>
    </ligand>
</feature>
<comment type="similarity">
    <text evidence="3 9">Belongs to the glycosyl hydrolase 47 family.</text>
</comment>
<protein>
    <recommendedName>
        <fullName evidence="9">alpha-1,2-Mannosidase</fullName>
        <ecNumber evidence="9">3.2.1.-</ecNumber>
    </recommendedName>
</protein>
<keyword evidence="12" id="KW-1185">Reference proteome</keyword>
<evidence type="ECO:0000256" key="10">
    <source>
        <dbReference type="SAM" id="Phobius"/>
    </source>
</evidence>
<dbReference type="Pfam" id="PF01532">
    <property type="entry name" value="Glyco_hydro_47"/>
    <property type="match status" value="1"/>
</dbReference>
<dbReference type="Gene3D" id="1.50.10.10">
    <property type="match status" value="1"/>
</dbReference>
<dbReference type="Proteomes" id="UP000030686">
    <property type="component" value="Unassembled WGS sequence"/>
</dbReference>
<dbReference type="FunFam" id="1.50.10.10:FF:000037">
    <property type="entry name" value="alpha-1,2-Mannosidase"/>
    <property type="match status" value="1"/>
</dbReference>
<feature type="active site" description="Proton donor" evidence="6">
    <location>
        <position position="181"/>
    </location>
</feature>
<proteinExistence type="inferred from homology"/>
<keyword evidence="10" id="KW-0472">Membrane</keyword>
<keyword evidence="10" id="KW-1133">Transmembrane helix</keyword>
<dbReference type="UniPathway" id="UPA00378"/>
<dbReference type="EC" id="3.2.1.-" evidence="9"/>
<dbReference type="STRING" id="1365484.W6R0Y1"/>
<dbReference type="GO" id="GO:0005975">
    <property type="term" value="P:carbohydrate metabolic process"/>
    <property type="evidence" value="ECO:0007669"/>
    <property type="project" value="InterPro"/>
</dbReference>
<dbReference type="GO" id="GO:0016020">
    <property type="term" value="C:membrane"/>
    <property type="evidence" value="ECO:0007669"/>
    <property type="project" value="InterPro"/>
</dbReference>
<feature type="active site" evidence="6">
    <location>
        <position position="318"/>
    </location>
</feature>
<dbReference type="OMA" id="WRMFKNI"/>
<accession>W6R0Y1</accession>
<keyword evidence="9" id="KW-0326">Glycosidase</keyword>
<evidence type="ECO:0000256" key="6">
    <source>
        <dbReference type="PIRSR" id="PIRSR601382-1"/>
    </source>
</evidence>
<evidence type="ECO:0000256" key="9">
    <source>
        <dbReference type="RuleBase" id="RU361193"/>
    </source>
</evidence>
<dbReference type="InterPro" id="IPR001382">
    <property type="entry name" value="Glyco_hydro_47"/>
</dbReference>
<evidence type="ECO:0000256" key="5">
    <source>
        <dbReference type="ARBA" id="ARBA00023157"/>
    </source>
</evidence>
<dbReference type="SUPFAM" id="SSF48225">
    <property type="entry name" value="Seven-hairpin glycosidases"/>
    <property type="match status" value="1"/>
</dbReference>
<dbReference type="OrthoDB" id="8118055at2759"/>
<evidence type="ECO:0000313" key="11">
    <source>
        <dbReference type="EMBL" id="CDM35487.1"/>
    </source>
</evidence>
<dbReference type="PANTHER" id="PTHR11742">
    <property type="entry name" value="MANNOSYL-OLIGOSACCHARIDE ALPHA-1,2-MANNOSIDASE-RELATED"/>
    <property type="match status" value="1"/>
</dbReference>
<gene>
    <name evidence="11" type="ORF">PROQFM164_S04g000368</name>
</gene>
<sequence length="597" mass="68977">MYNKRKNRPLSTALFLIVATYVFLFWLPSTKTCRGRLAKPISRKDSTIRHDAIRLDKVTERFPVTEYIPLPTSSAKIPRIQHDFPEETHGERKARLKKRDAVKEAFLHSWNGYKDYAWMRDEVKPRTGGYQDTFNGWGATLVDSLDALVIMGLDDELQLALEALEEIDFTTTKSRQVPVFEIIIRYMGGFIAAHDLTEGKHPILLRKAVELGEMIFNAFDTHNRMPQVRWEWIRSAQGKEITPSSRTSLAEMGSLTMEFTRLTQLTGDPKYYDAVQRIMNELEIGQDKTRMPGMWPTWINTDLMTFDDSEFTIGGCADSAYEYLPKEHILLGGQTDKYHRMYEKAIETFNENLLFRGMTQDEDQHFLFTANVVALRGDSKTFQYAPDHLKCFMGGTVAIGAKVFNRPEDMYVARGLTDGCVWAYDVMPSGIMPEVFRVSPCQHIDECPWDEEQWMSDVISHSIDTEEDREKAEVQIEVERLPPGVTSVRDASYKLRPEALESLFVMYRITGDKTLQDSAWRMFKNIDKATRTKFGHSSINDVRHLKPKHEDKMESFWLAETLKYLYLIFSEPDHISLDDYVLSTEAHPFKRPTTEAL</sequence>
<dbReference type="EMBL" id="HG792018">
    <property type="protein sequence ID" value="CDM35487.1"/>
    <property type="molecule type" value="Genomic_DNA"/>
</dbReference>
<evidence type="ECO:0000256" key="8">
    <source>
        <dbReference type="PIRSR" id="PIRSR601382-3"/>
    </source>
</evidence>
<evidence type="ECO:0000256" key="7">
    <source>
        <dbReference type="PIRSR" id="PIRSR601382-2"/>
    </source>
</evidence>
<feature type="active site" evidence="6">
    <location>
        <position position="498"/>
    </location>
</feature>
<comment type="cofactor">
    <cofactor evidence="1 7">
        <name>Ca(2+)</name>
        <dbReference type="ChEBI" id="CHEBI:29108"/>
    </cofactor>
</comment>